<evidence type="ECO:0008006" key="7">
    <source>
        <dbReference type="Google" id="ProtNLM"/>
    </source>
</evidence>
<dbReference type="InterPro" id="IPR000850">
    <property type="entry name" value="Adenylat/UMP-CMP_kin"/>
</dbReference>
<dbReference type="EMBL" id="AMGV01000008">
    <property type="protein sequence ID" value="KEF54952.1"/>
    <property type="molecule type" value="Genomic_DNA"/>
</dbReference>
<name>A0A072P5F0_9EURO</name>
<gene>
    <name evidence="5" type="ORF">A1O9_08604</name>
</gene>
<evidence type="ECO:0000256" key="1">
    <source>
        <dbReference type="ARBA" id="ARBA00022679"/>
    </source>
</evidence>
<comment type="similarity">
    <text evidence="4">Belongs to the adenylate kinase family.</text>
</comment>
<dbReference type="OrthoDB" id="442176at2759"/>
<proteinExistence type="inferred from homology"/>
<dbReference type="PRINTS" id="PR00094">
    <property type="entry name" value="ADENYLTKNASE"/>
</dbReference>
<feature type="non-terminal residue" evidence="5">
    <location>
        <position position="90"/>
    </location>
</feature>
<dbReference type="Proteomes" id="UP000027920">
    <property type="component" value="Unassembled WGS sequence"/>
</dbReference>
<dbReference type="GeneID" id="25283516"/>
<keyword evidence="2" id="KW-0547">Nucleotide-binding</keyword>
<comment type="caution">
    <text evidence="5">The sequence shown here is derived from an EMBL/GenBank/DDBJ whole genome shotgun (WGS) entry which is preliminary data.</text>
</comment>
<organism evidence="5 6">
    <name type="scientific">Exophiala aquamarina CBS 119918</name>
    <dbReference type="NCBI Taxonomy" id="1182545"/>
    <lineage>
        <taxon>Eukaryota</taxon>
        <taxon>Fungi</taxon>
        <taxon>Dikarya</taxon>
        <taxon>Ascomycota</taxon>
        <taxon>Pezizomycotina</taxon>
        <taxon>Eurotiomycetes</taxon>
        <taxon>Chaetothyriomycetidae</taxon>
        <taxon>Chaetothyriales</taxon>
        <taxon>Herpotrichiellaceae</taxon>
        <taxon>Exophiala</taxon>
    </lineage>
</organism>
<protein>
    <recommendedName>
        <fullName evidence="7">Adenylate kinase</fullName>
    </recommendedName>
</protein>
<evidence type="ECO:0000256" key="3">
    <source>
        <dbReference type="ARBA" id="ARBA00022777"/>
    </source>
</evidence>
<dbReference type="VEuPathDB" id="FungiDB:A1O9_08604"/>
<evidence type="ECO:0000256" key="2">
    <source>
        <dbReference type="ARBA" id="ARBA00022741"/>
    </source>
</evidence>
<dbReference type="PROSITE" id="PS00113">
    <property type="entry name" value="ADENYLATE_KINASE"/>
    <property type="match status" value="1"/>
</dbReference>
<dbReference type="Pfam" id="PF00406">
    <property type="entry name" value="ADK"/>
    <property type="match status" value="1"/>
</dbReference>
<dbReference type="GO" id="GO:0006139">
    <property type="term" value="P:nucleobase-containing compound metabolic process"/>
    <property type="evidence" value="ECO:0007669"/>
    <property type="project" value="InterPro"/>
</dbReference>
<keyword evidence="6" id="KW-1185">Reference proteome</keyword>
<dbReference type="HOGENOM" id="CLU_2446612_0_0_1"/>
<dbReference type="PANTHER" id="PTHR23359">
    <property type="entry name" value="NUCLEOTIDE KINASE"/>
    <property type="match status" value="1"/>
</dbReference>
<dbReference type="InterPro" id="IPR033690">
    <property type="entry name" value="Adenylat_kinase_CS"/>
</dbReference>
<accession>A0A072P5F0</accession>
<dbReference type="STRING" id="1182545.A0A072P5F0"/>
<evidence type="ECO:0000313" key="6">
    <source>
        <dbReference type="Proteomes" id="UP000027920"/>
    </source>
</evidence>
<keyword evidence="3 4" id="KW-0418">Kinase</keyword>
<evidence type="ECO:0000313" key="5">
    <source>
        <dbReference type="EMBL" id="KEF54952.1"/>
    </source>
</evidence>
<reference evidence="5 6" key="1">
    <citation type="submission" date="2013-03" db="EMBL/GenBank/DDBJ databases">
        <title>The Genome Sequence of Exophiala aquamarina CBS 119918.</title>
        <authorList>
            <consortium name="The Broad Institute Genomics Platform"/>
            <person name="Cuomo C."/>
            <person name="de Hoog S."/>
            <person name="Gorbushina A."/>
            <person name="Walker B."/>
            <person name="Young S.K."/>
            <person name="Zeng Q."/>
            <person name="Gargeya S."/>
            <person name="Fitzgerald M."/>
            <person name="Haas B."/>
            <person name="Abouelleil A."/>
            <person name="Allen A.W."/>
            <person name="Alvarado L."/>
            <person name="Arachchi H.M."/>
            <person name="Berlin A.M."/>
            <person name="Chapman S.B."/>
            <person name="Gainer-Dewar J."/>
            <person name="Goldberg J."/>
            <person name="Griggs A."/>
            <person name="Gujja S."/>
            <person name="Hansen M."/>
            <person name="Howarth C."/>
            <person name="Imamovic A."/>
            <person name="Ireland A."/>
            <person name="Larimer J."/>
            <person name="McCowan C."/>
            <person name="Murphy C."/>
            <person name="Pearson M."/>
            <person name="Poon T.W."/>
            <person name="Priest M."/>
            <person name="Roberts A."/>
            <person name="Saif S."/>
            <person name="Shea T."/>
            <person name="Sisk P."/>
            <person name="Sykes S."/>
            <person name="Wortman J."/>
            <person name="Nusbaum C."/>
            <person name="Birren B."/>
        </authorList>
    </citation>
    <scope>NUCLEOTIDE SEQUENCE [LARGE SCALE GENOMIC DNA]</scope>
    <source>
        <strain evidence="5 6">CBS 119918</strain>
    </source>
</reference>
<dbReference type="GO" id="GO:0019205">
    <property type="term" value="F:nucleobase-containing compound kinase activity"/>
    <property type="evidence" value="ECO:0007669"/>
    <property type="project" value="InterPro"/>
</dbReference>
<evidence type="ECO:0000256" key="4">
    <source>
        <dbReference type="RuleBase" id="RU003330"/>
    </source>
</evidence>
<sequence length="90" mass="10642">MEIKCIVILDGFPRSLDQAHAFEEKIRGRFFTILLKCLEEVPLYRLNRRSESSSRIGDNDDSMKKRLRTFSQENLKIEKHLQSKGPFWTV</sequence>
<dbReference type="GO" id="GO:0005524">
    <property type="term" value="F:ATP binding"/>
    <property type="evidence" value="ECO:0007669"/>
    <property type="project" value="InterPro"/>
</dbReference>
<dbReference type="AlphaFoldDB" id="A0A072P5F0"/>
<dbReference type="InterPro" id="IPR027417">
    <property type="entry name" value="P-loop_NTPase"/>
</dbReference>
<dbReference type="Gene3D" id="3.40.50.300">
    <property type="entry name" value="P-loop containing nucleotide triphosphate hydrolases"/>
    <property type="match status" value="1"/>
</dbReference>
<dbReference type="SUPFAM" id="SSF52540">
    <property type="entry name" value="P-loop containing nucleoside triphosphate hydrolases"/>
    <property type="match status" value="1"/>
</dbReference>
<keyword evidence="1 4" id="KW-0808">Transferase</keyword>
<dbReference type="RefSeq" id="XP_013257542.1">
    <property type="nucleotide sequence ID" value="XM_013402088.1"/>
</dbReference>